<keyword evidence="2" id="KW-0732">Signal</keyword>
<feature type="region of interest" description="Disordered" evidence="1">
    <location>
        <begin position="47"/>
        <end position="110"/>
    </location>
</feature>
<protein>
    <submittedName>
        <fullName evidence="3">Uncharacterized protein</fullName>
    </submittedName>
</protein>
<evidence type="ECO:0000256" key="1">
    <source>
        <dbReference type="SAM" id="MobiDB-lite"/>
    </source>
</evidence>
<evidence type="ECO:0000256" key="2">
    <source>
        <dbReference type="SAM" id="SignalP"/>
    </source>
</evidence>
<keyword evidence="4" id="KW-1185">Reference proteome</keyword>
<name>A0A498HJF1_MALDO</name>
<feature type="chain" id="PRO_5019832732" evidence="2">
    <location>
        <begin position="22"/>
        <end position="211"/>
    </location>
</feature>
<feature type="region of interest" description="Disordered" evidence="1">
    <location>
        <begin position="125"/>
        <end position="179"/>
    </location>
</feature>
<evidence type="ECO:0000313" key="4">
    <source>
        <dbReference type="Proteomes" id="UP000290289"/>
    </source>
</evidence>
<evidence type="ECO:0000313" key="3">
    <source>
        <dbReference type="EMBL" id="RXH69517.1"/>
    </source>
</evidence>
<organism evidence="3 4">
    <name type="scientific">Malus domestica</name>
    <name type="common">Apple</name>
    <name type="synonym">Pyrus malus</name>
    <dbReference type="NCBI Taxonomy" id="3750"/>
    <lineage>
        <taxon>Eukaryota</taxon>
        <taxon>Viridiplantae</taxon>
        <taxon>Streptophyta</taxon>
        <taxon>Embryophyta</taxon>
        <taxon>Tracheophyta</taxon>
        <taxon>Spermatophyta</taxon>
        <taxon>Magnoliopsida</taxon>
        <taxon>eudicotyledons</taxon>
        <taxon>Gunneridae</taxon>
        <taxon>Pentapetalae</taxon>
        <taxon>rosids</taxon>
        <taxon>fabids</taxon>
        <taxon>Rosales</taxon>
        <taxon>Rosaceae</taxon>
        <taxon>Amygdaloideae</taxon>
        <taxon>Maleae</taxon>
        <taxon>Malus</taxon>
    </lineage>
</organism>
<accession>A0A498HJF1</accession>
<gene>
    <name evidence="3" type="ORF">DVH24_037301</name>
</gene>
<proteinExistence type="predicted"/>
<feature type="signal peptide" evidence="2">
    <location>
        <begin position="1"/>
        <end position="21"/>
    </location>
</feature>
<feature type="compositionally biased region" description="Polar residues" evidence="1">
    <location>
        <begin position="136"/>
        <end position="152"/>
    </location>
</feature>
<dbReference type="AlphaFoldDB" id="A0A498HJF1"/>
<dbReference type="Proteomes" id="UP000290289">
    <property type="component" value="Chromosome 17"/>
</dbReference>
<sequence>MERNNIFTIALVCLLVTGVGGQAPSSVPTNSSATPAATLPATTLAAAPKPKSPFLVATPKSSPTPASALPKSVAAPTLSKSKKPKHKSPAAAPTPDVASSPAPEGPHASSSNAVFATVSLHSLQEEGEGVPDLKDNQGQWTESPSKRGSQRTPDPALRVRRHGVSSGEHRPFRGHLRPNHDKLAGVQGINLFVSSSSTTFLFVSLNFVEYC</sequence>
<dbReference type="STRING" id="3750.A0A498HJF1"/>
<dbReference type="EMBL" id="RDQH01000343">
    <property type="protein sequence ID" value="RXH69517.1"/>
    <property type="molecule type" value="Genomic_DNA"/>
</dbReference>
<reference evidence="3 4" key="1">
    <citation type="submission" date="2018-10" db="EMBL/GenBank/DDBJ databases">
        <title>A high-quality apple genome assembly.</title>
        <authorList>
            <person name="Hu J."/>
        </authorList>
    </citation>
    <scope>NUCLEOTIDE SEQUENCE [LARGE SCALE GENOMIC DNA]</scope>
    <source>
        <strain evidence="4">cv. HFTH1</strain>
        <tissue evidence="3">Young leaf</tissue>
    </source>
</reference>
<comment type="caution">
    <text evidence="3">The sequence shown here is derived from an EMBL/GenBank/DDBJ whole genome shotgun (WGS) entry which is preliminary data.</text>
</comment>